<keyword evidence="5" id="KW-0067">ATP-binding</keyword>
<proteinExistence type="inferred from homology"/>
<gene>
    <name evidence="8" type="ORF">GZA08_16075</name>
</gene>
<evidence type="ECO:0000259" key="7">
    <source>
        <dbReference type="Pfam" id="PF00294"/>
    </source>
</evidence>
<dbReference type="Pfam" id="PF00294">
    <property type="entry name" value="PfkB"/>
    <property type="match status" value="1"/>
</dbReference>
<evidence type="ECO:0000256" key="1">
    <source>
        <dbReference type="ARBA" id="ARBA00010688"/>
    </source>
</evidence>
<dbReference type="PANTHER" id="PTHR46566">
    <property type="entry name" value="1-PHOSPHOFRUCTOKINASE-RELATED"/>
    <property type="match status" value="1"/>
</dbReference>
<dbReference type="SUPFAM" id="SSF53613">
    <property type="entry name" value="Ribokinase-like"/>
    <property type="match status" value="1"/>
</dbReference>
<organism evidence="8 9">
    <name type="scientific">Pseudoroseicyclus tamaricis</name>
    <dbReference type="NCBI Taxonomy" id="2705421"/>
    <lineage>
        <taxon>Bacteria</taxon>
        <taxon>Pseudomonadati</taxon>
        <taxon>Pseudomonadota</taxon>
        <taxon>Alphaproteobacteria</taxon>
        <taxon>Rhodobacterales</taxon>
        <taxon>Paracoccaceae</taxon>
        <taxon>Pseudoroseicyclus</taxon>
    </lineage>
</organism>
<keyword evidence="2 6" id="KW-0808">Transferase</keyword>
<dbReference type="AlphaFoldDB" id="A0A6B2JVG3"/>
<feature type="domain" description="Carbohydrate kinase PfkB" evidence="7">
    <location>
        <begin position="13"/>
        <end position="302"/>
    </location>
</feature>
<reference evidence="8 9" key="1">
    <citation type="submission" date="2020-02" db="EMBL/GenBank/DDBJ databases">
        <title>Pseudoroseicyclus tamarix, sp. nov., isolated from offshore sediment of a Tamarix chinensis forest.</title>
        <authorList>
            <person name="Gai Y."/>
        </authorList>
    </citation>
    <scope>NUCLEOTIDE SEQUENCE [LARGE SCALE GENOMIC DNA]</scope>
    <source>
        <strain evidence="8 9">CLL3-39</strain>
    </source>
</reference>
<dbReference type="InterPro" id="IPR029056">
    <property type="entry name" value="Ribokinase-like"/>
</dbReference>
<dbReference type="InterPro" id="IPR011611">
    <property type="entry name" value="PfkB_dom"/>
</dbReference>
<dbReference type="InterPro" id="IPR017583">
    <property type="entry name" value="Tagatose/fructose_Pkinase"/>
</dbReference>
<keyword evidence="9" id="KW-1185">Reference proteome</keyword>
<dbReference type="GO" id="GO:0005829">
    <property type="term" value="C:cytosol"/>
    <property type="evidence" value="ECO:0007669"/>
    <property type="project" value="TreeGrafter"/>
</dbReference>
<evidence type="ECO:0000256" key="2">
    <source>
        <dbReference type="ARBA" id="ARBA00022679"/>
    </source>
</evidence>
<protein>
    <recommendedName>
        <fullName evidence="6">Phosphofructokinase</fullName>
    </recommendedName>
</protein>
<evidence type="ECO:0000256" key="6">
    <source>
        <dbReference type="PIRNR" id="PIRNR000535"/>
    </source>
</evidence>
<dbReference type="PIRSF" id="PIRSF000535">
    <property type="entry name" value="1PFK/6PFK/LacC"/>
    <property type="match status" value="1"/>
</dbReference>
<dbReference type="GO" id="GO:0005524">
    <property type="term" value="F:ATP binding"/>
    <property type="evidence" value="ECO:0007669"/>
    <property type="project" value="UniProtKB-KW"/>
</dbReference>
<accession>A0A6B2JVG3</accession>
<keyword evidence="3" id="KW-0547">Nucleotide-binding</keyword>
<dbReference type="GO" id="GO:0003872">
    <property type="term" value="F:6-phosphofructokinase activity"/>
    <property type="evidence" value="ECO:0007669"/>
    <property type="project" value="TreeGrafter"/>
</dbReference>
<name>A0A6B2JVG3_9RHOB</name>
<dbReference type="EMBL" id="JAAGAB010000004">
    <property type="protein sequence ID" value="NDV02487.1"/>
    <property type="molecule type" value="Genomic_DNA"/>
</dbReference>
<comment type="caution">
    <text evidence="8">The sequence shown here is derived from an EMBL/GenBank/DDBJ whole genome shotgun (WGS) entry which is preliminary data.</text>
</comment>
<dbReference type="RefSeq" id="WP_163895521.1">
    <property type="nucleotide sequence ID" value="NZ_JAAFYS010000004.1"/>
</dbReference>
<comment type="similarity">
    <text evidence="1 6">Belongs to the carbohydrate kinase PfkB family.</text>
</comment>
<evidence type="ECO:0000256" key="5">
    <source>
        <dbReference type="ARBA" id="ARBA00022840"/>
    </source>
</evidence>
<evidence type="ECO:0000313" key="8">
    <source>
        <dbReference type="EMBL" id="NDV02487.1"/>
    </source>
</evidence>
<evidence type="ECO:0000256" key="3">
    <source>
        <dbReference type="ARBA" id="ARBA00022741"/>
    </source>
</evidence>
<sequence length="316" mass="32863">MRDILTVTLNPALDISTEVDGVVPGLKLRCDAPRADPGGGGINVSRAIQLLGGQARTFAVLTGATGARMAQILTETGHHLITFSGATETRQSLAVIDRLTGAQYRFMLPGPDWPEDVAPQVVERIEHEAHPGSIVVVSGSLPPGCPAEIISGLVGRLAAKRVETIVDTSGKALHHIAGPDHGTPPTVLRMNQTEADDLAGRPLRSLEETASFASSLVSRGVASIAIVARGPEGSVLATREGRWHSHAADVPVRSKVGAGDSFVGAFTLAFARGMALPDCLSWGVASGSAAVMTEGTALCEPEDFNRLLPLCPAAEI</sequence>
<dbReference type="CDD" id="cd01164">
    <property type="entry name" value="FruK_PfkB_like"/>
    <property type="match status" value="1"/>
</dbReference>
<keyword evidence="4 8" id="KW-0418">Kinase</keyword>
<dbReference type="NCBIfam" id="TIGR03168">
    <property type="entry name" value="1-PFK"/>
    <property type="match status" value="1"/>
</dbReference>
<dbReference type="PANTHER" id="PTHR46566:SF2">
    <property type="entry name" value="ATP-DEPENDENT 6-PHOSPHOFRUCTOKINASE ISOZYME 2"/>
    <property type="match status" value="1"/>
</dbReference>
<dbReference type="Proteomes" id="UP000474757">
    <property type="component" value="Unassembled WGS sequence"/>
</dbReference>
<evidence type="ECO:0000313" key="9">
    <source>
        <dbReference type="Proteomes" id="UP000474757"/>
    </source>
</evidence>
<evidence type="ECO:0000256" key="4">
    <source>
        <dbReference type="ARBA" id="ARBA00022777"/>
    </source>
</evidence>
<dbReference type="Gene3D" id="3.40.1190.20">
    <property type="match status" value="1"/>
</dbReference>